<name>A0ABP3V171_9BURK</name>
<reference evidence="3" key="1">
    <citation type="journal article" date="2019" name="Int. J. Syst. Evol. Microbiol.">
        <title>The Global Catalogue of Microorganisms (GCM) 10K type strain sequencing project: providing services to taxonomists for standard genome sequencing and annotation.</title>
        <authorList>
            <consortium name="The Broad Institute Genomics Platform"/>
            <consortium name="The Broad Institute Genome Sequencing Center for Infectious Disease"/>
            <person name="Wu L."/>
            <person name="Ma J."/>
        </authorList>
    </citation>
    <scope>NUCLEOTIDE SEQUENCE [LARGE SCALE GENOMIC DNA]</scope>
    <source>
        <strain evidence="3">JCM 15503</strain>
    </source>
</reference>
<protein>
    <recommendedName>
        <fullName evidence="1">YdhG-like domain-containing protein</fullName>
    </recommendedName>
</protein>
<evidence type="ECO:0000313" key="3">
    <source>
        <dbReference type="Proteomes" id="UP001500279"/>
    </source>
</evidence>
<evidence type="ECO:0000259" key="1">
    <source>
        <dbReference type="Pfam" id="PF08818"/>
    </source>
</evidence>
<dbReference type="Proteomes" id="UP001500279">
    <property type="component" value="Unassembled WGS sequence"/>
</dbReference>
<evidence type="ECO:0000313" key="2">
    <source>
        <dbReference type="EMBL" id="GAA0746505.1"/>
    </source>
</evidence>
<keyword evidence="3" id="KW-1185">Reference proteome</keyword>
<accession>A0ABP3V171</accession>
<comment type="caution">
    <text evidence="2">The sequence shown here is derived from an EMBL/GenBank/DDBJ whole genome shotgun (WGS) entry which is preliminary data.</text>
</comment>
<dbReference type="RefSeq" id="WP_141284104.1">
    <property type="nucleotide sequence ID" value="NZ_BAAAEW010000006.1"/>
</dbReference>
<dbReference type="EMBL" id="BAAAEW010000006">
    <property type="protein sequence ID" value="GAA0746505.1"/>
    <property type="molecule type" value="Genomic_DNA"/>
</dbReference>
<dbReference type="InterPro" id="IPR014922">
    <property type="entry name" value="YdhG-like"/>
</dbReference>
<sequence length="145" mass="15549">MPEAKTKPTDASVDDHIAAKASEAQRADCKALMALLKKVTGQGPKMWGPSIVGYGAYQYTYASGRTGTSCLVGFAIRGREIVLYLAPYWDGAAELLSRLGPHKMGKGCLYFKRLADLDPSVLAQLVIGSVAEIERRHGPVHTGGE</sequence>
<organism evidence="2 3">
    <name type="scientific">Ideonella azotifigens</name>
    <dbReference type="NCBI Taxonomy" id="513160"/>
    <lineage>
        <taxon>Bacteria</taxon>
        <taxon>Pseudomonadati</taxon>
        <taxon>Pseudomonadota</taxon>
        <taxon>Betaproteobacteria</taxon>
        <taxon>Burkholderiales</taxon>
        <taxon>Sphaerotilaceae</taxon>
        <taxon>Ideonella</taxon>
    </lineage>
</organism>
<proteinExistence type="predicted"/>
<dbReference type="Pfam" id="PF08818">
    <property type="entry name" value="DUF1801"/>
    <property type="match status" value="1"/>
</dbReference>
<gene>
    <name evidence="2" type="ORF">GCM10009107_14080</name>
</gene>
<feature type="domain" description="YdhG-like" evidence="1">
    <location>
        <begin position="25"/>
        <end position="126"/>
    </location>
</feature>